<evidence type="ECO:0000313" key="2">
    <source>
        <dbReference type="EMBL" id="OGG43729.1"/>
    </source>
</evidence>
<proteinExistence type="predicted"/>
<dbReference type="AlphaFoldDB" id="A0A1F6C3E6"/>
<dbReference type="CDD" id="cd04179">
    <property type="entry name" value="DPM_DPG-synthase_like"/>
    <property type="match status" value="1"/>
</dbReference>
<protein>
    <submittedName>
        <fullName evidence="2">Glycosyl transferase</fullName>
    </submittedName>
</protein>
<reference evidence="2 3" key="1">
    <citation type="journal article" date="2016" name="Nat. Commun.">
        <title>Thousands of microbial genomes shed light on interconnected biogeochemical processes in an aquifer system.</title>
        <authorList>
            <person name="Anantharaman K."/>
            <person name="Brown C.T."/>
            <person name="Hug L.A."/>
            <person name="Sharon I."/>
            <person name="Castelle C.J."/>
            <person name="Probst A.J."/>
            <person name="Thomas B.C."/>
            <person name="Singh A."/>
            <person name="Wilkins M.J."/>
            <person name="Karaoz U."/>
            <person name="Brodie E.L."/>
            <person name="Williams K.H."/>
            <person name="Hubbard S.S."/>
            <person name="Banfield J.F."/>
        </authorList>
    </citation>
    <scope>NUCLEOTIDE SEQUENCE [LARGE SCALE GENOMIC DNA]</scope>
    <source>
        <strain evidence="3">RIFCSPLOWO2_12_FULL_64_10</strain>
    </source>
</reference>
<name>A0A1F6C3E6_HANXR</name>
<sequence length="470" mass="53466">MSTSDLRAYHDAVAAERDRRKRRNRYYHQEVRRLYAFLIPPGSSVLEVGCDTGDLLASVRPSFGVGIDFSRSAIKIAQSRYPYLHFIVSEAECLSVRGTFDYVILSGLLGEVSDIQGVLEQLQGVTRPDTRIIVDQYNYLWEPLLRFGEAVGLKTPQRIQNWLPLEDIANLLFLAGYEVIRRSYRFLLPKKVPLIALFVNRCLARLPFVRKLCLVQFIVARNAKGATISEGYSCSVVIPCRNERGNIEGAVARTPEMGGRTELIFVDGNSTDGTVEEIQRVMRDFPDRDVKLIHQGEGKGKGDAVRKGFAAATGDVLMILDADLTVPPEDLPRFYRTLAEGKGEFINGSRLVYPMEQKAMRALNLLGNKFFSQVFTWLLEQRIRDTLCGTKVLFRRDYLRIARGRSFFGDFDPFGDFDLLFGAAKLNLKIVEAPVHYRERTYGATNISRFRHGWLLLKMSWLAFRKLKLN</sequence>
<dbReference type="PANTHER" id="PTHR48090">
    <property type="entry name" value="UNDECAPRENYL-PHOSPHATE 4-DEOXY-4-FORMAMIDO-L-ARABINOSE TRANSFERASE-RELATED"/>
    <property type="match status" value="1"/>
</dbReference>
<dbReference type="PANTHER" id="PTHR48090:SF7">
    <property type="entry name" value="RFBJ PROTEIN"/>
    <property type="match status" value="1"/>
</dbReference>
<dbReference type="InterPro" id="IPR029063">
    <property type="entry name" value="SAM-dependent_MTases_sf"/>
</dbReference>
<accession>A0A1F6C3E6</accession>
<dbReference type="Gene3D" id="3.40.50.150">
    <property type="entry name" value="Vaccinia Virus protein VP39"/>
    <property type="match status" value="1"/>
</dbReference>
<keyword evidence="2" id="KW-0808">Transferase</keyword>
<dbReference type="InterPro" id="IPR001173">
    <property type="entry name" value="Glyco_trans_2-like"/>
</dbReference>
<dbReference type="Pfam" id="PF00535">
    <property type="entry name" value="Glycos_transf_2"/>
    <property type="match status" value="1"/>
</dbReference>
<dbReference type="CDD" id="cd02440">
    <property type="entry name" value="AdoMet_MTases"/>
    <property type="match status" value="1"/>
</dbReference>
<dbReference type="SUPFAM" id="SSF53448">
    <property type="entry name" value="Nucleotide-diphospho-sugar transferases"/>
    <property type="match status" value="1"/>
</dbReference>
<feature type="domain" description="Glycosyltransferase 2-like" evidence="1">
    <location>
        <begin position="235"/>
        <end position="399"/>
    </location>
</feature>
<evidence type="ECO:0000313" key="3">
    <source>
        <dbReference type="Proteomes" id="UP000178606"/>
    </source>
</evidence>
<dbReference type="InterPro" id="IPR050256">
    <property type="entry name" value="Glycosyltransferase_2"/>
</dbReference>
<dbReference type="Gene3D" id="3.90.550.10">
    <property type="entry name" value="Spore Coat Polysaccharide Biosynthesis Protein SpsA, Chain A"/>
    <property type="match status" value="1"/>
</dbReference>
<dbReference type="EMBL" id="MFKF01000427">
    <property type="protein sequence ID" value="OGG43729.1"/>
    <property type="molecule type" value="Genomic_DNA"/>
</dbReference>
<dbReference type="Pfam" id="PF13489">
    <property type="entry name" value="Methyltransf_23"/>
    <property type="match status" value="1"/>
</dbReference>
<gene>
    <name evidence="2" type="ORF">A3F84_27455</name>
</gene>
<evidence type="ECO:0000259" key="1">
    <source>
        <dbReference type="Pfam" id="PF00535"/>
    </source>
</evidence>
<dbReference type="InterPro" id="IPR029044">
    <property type="entry name" value="Nucleotide-diphossugar_trans"/>
</dbReference>
<organism evidence="2 3">
    <name type="scientific">Handelsmanbacteria sp. (strain RIFCSPLOWO2_12_FULL_64_10)</name>
    <dbReference type="NCBI Taxonomy" id="1817868"/>
    <lineage>
        <taxon>Bacteria</taxon>
        <taxon>Candidatus Handelsmaniibacteriota</taxon>
    </lineage>
</organism>
<dbReference type="GO" id="GO:0016740">
    <property type="term" value="F:transferase activity"/>
    <property type="evidence" value="ECO:0007669"/>
    <property type="project" value="UniProtKB-KW"/>
</dbReference>
<dbReference type="Proteomes" id="UP000178606">
    <property type="component" value="Unassembled WGS sequence"/>
</dbReference>
<comment type="caution">
    <text evidence="2">The sequence shown here is derived from an EMBL/GenBank/DDBJ whole genome shotgun (WGS) entry which is preliminary data.</text>
</comment>
<dbReference type="SUPFAM" id="SSF53335">
    <property type="entry name" value="S-adenosyl-L-methionine-dependent methyltransferases"/>
    <property type="match status" value="1"/>
</dbReference>